<reference evidence="3 4" key="1">
    <citation type="journal article" date="2015" name="PeerJ">
        <title>First genomic representation of candidate bacterial phylum KSB3 points to enhanced environmental sensing as a trigger of wastewater bulking.</title>
        <authorList>
            <person name="Sekiguchi Y."/>
            <person name="Ohashi A."/>
            <person name="Parks D.H."/>
            <person name="Yamauchi T."/>
            <person name="Tyson G.W."/>
            <person name="Hugenholtz P."/>
        </authorList>
    </citation>
    <scope>NUCLEOTIDE SEQUENCE [LARGE SCALE GENOMIC DNA]</scope>
</reference>
<evidence type="ECO:0000313" key="4">
    <source>
        <dbReference type="Proteomes" id="UP000030661"/>
    </source>
</evidence>
<keyword evidence="1" id="KW-0175">Coiled coil</keyword>
<proteinExistence type="predicted"/>
<dbReference type="AlphaFoldDB" id="A0A081BY16"/>
<evidence type="ECO:0000313" key="3">
    <source>
        <dbReference type="EMBL" id="GAK57221.1"/>
    </source>
</evidence>
<accession>A0A081BY16</accession>
<keyword evidence="4" id="KW-1185">Reference proteome</keyword>
<dbReference type="InterPro" id="IPR007813">
    <property type="entry name" value="PilN"/>
</dbReference>
<dbReference type="EMBL" id="DF820465">
    <property type="protein sequence ID" value="GAK57221.1"/>
    <property type="molecule type" value="Genomic_DNA"/>
</dbReference>
<keyword evidence="2" id="KW-1133">Transmembrane helix</keyword>
<dbReference type="Pfam" id="PF05137">
    <property type="entry name" value="PilN"/>
    <property type="match status" value="1"/>
</dbReference>
<dbReference type="STRING" id="1499967.U27_04186"/>
<protein>
    <submittedName>
        <fullName evidence="3">Fimbrial assembly</fullName>
    </submittedName>
</protein>
<feature type="coiled-coil region" evidence="1">
    <location>
        <begin position="46"/>
        <end position="93"/>
    </location>
</feature>
<evidence type="ECO:0000256" key="2">
    <source>
        <dbReference type="SAM" id="Phobius"/>
    </source>
</evidence>
<feature type="transmembrane region" description="Helical" evidence="2">
    <location>
        <begin position="21"/>
        <end position="41"/>
    </location>
</feature>
<dbReference type="Proteomes" id="UP000030661">
    <property type="component" value="Unassembled WGS sequence"/>
</dbReference>
<dbReference type="PANTHER" id="PTHR40278:SF1">
    <property type="entry name" value="DNA UTILIZATION PROTEIN HOFN"/>
    <property type="match status" value="1"/>
</dbReference>
<organism evidence="3 4">
    <name type="scientific">Vecturithrix granuli</name>
    <dbReference type="NCBI Taxonomy" id="1499967"/>
    <lineage>
        <taxon>Bacteria</taxon>
        <taxon>Candidatus Moduliflexota</taxon>
        <taxon>Candidatus Vecturitrichia</taxon>
        <taxon>Candidatus Vecturitrichales</taxon>
        <taxon>Candidatus Vecturitrichaceae</taxon>
        <taxon>Candidatus Vecturithrix</taxon>
    </lineage>
</organism>
<evidence type="ECO:0000256" key="1">
    <source>
        <dbReference type="SAM" id="Coils"/>
    </source>
</evidence>
<dbReference type="PANTHER" id="PTHR40278">
    <property type="entry name" value="DNA UTILIZATION PROTEIN HOFN"/>
    <property type="match status" value="1"/>
</dbReference>
<keyword evidence="2" id="KW-0812">Transmembrane</keyword>
<dbReference type="InterPro" id="IPR052534">
    <property type="entry name" value="Extracell_DNA_Util/SecSys_Comp"/>
</dbReference>
<sequence>MIKINLLPKEARKRVGLGEQIFIIVLVLILNFVGIGFYWSYLNGVIEQKQTDIARTQQRLDELKKVIDEINKFEAQRQALEQKLKVIEKLEKEQRLPVRLLDEVYITLEDDLWLNLFTQRSENLSVNGSALSHPILSNYMRKLDDSPYFDQVRLVVAQTRVIGTQEVRDFQINMKLTVPEDQKEQTAQPK</sequence>
<keyword evidence="2" id="KW-0472">Membrane</keyword>
<gene>
    <name evidence="3" type="ORF">U27_04186</name>
</gene>
<dbReference type="eggNOG" id="COG3166">
    <property type="taxonomic scope" value="Bacteria"/>
</dbReference>
<name>A0A081BY16_VECG1</name>
<dbReference type="HOGENOM" id="CLU_081304_0_1_0"/>